<dbReference type="GO" id="GO:0016655">
    <property type="term" value="F:oxidoreductase activity, acting on NAD(P)H, quinone or similar compound as acceptor"/>
    <property type="evidence" value="ECO:0007669"/>
    <property type="project" value="InterPro"/>
</dbReference>
<evidence type="ECO:0000256" key="4">
    <source>
        <dbReference type="ARBA" id="ARBA00023027"/>
    </source>
</evidence>
<dbReference type="InterPro" id="IPR050104">
    <property type="entry name" value="FMN-dep_NADH:Q_OxRdtase_AzoR1"/>
</dbReference>
<comment type="caution">
    <text evidence="6">Lacks conserved residue(s) required for the propagation of feature annotation.</text>
</comment>
<keyword evidence="1 6" id="KW-0285">Flavoprotein</keyword>
<accession>F2JU98</accession>
<keyword evidence="9" id="KW-1185">Reference proteome</keyword>
<dbReference type="EC" id="1.6.5.-" evidence="6"/>
<dbReference type="PANTHER" id="PTHR43741">
    <property type="entry name" value="FMN-DEPENDENT NADH-AZOREDUCTASE 1"/>
    <property type="match status" value="1"/>
</dbReference>
<dbReference type="Proteomes" id="UP000001062">
    <property type="component" value="Chromosome"/>
</dbReference>
<comment type="cofactor">
    <cofactor evidence="6">
        <name>FMN</name>
        <dbReference type="ChEBI" id="CHEBI:58210"/>
    </cofactor>
    <text evidence="6">Binds 1 FMN per subunit.</text>
</comment>
<keyword evidence="3 6" id="KW-0560">Oxidoreductase</keyword>
<dbReference type="HAMAP" id="MF_01216">
    <property type="entry name" value="Azoreductase_type1"/>
    <property type="match status" value="1"/>
</dbReference>
<dbReference type="InterPro" id="IPR029039">
    <property type="entry name" value="Flavoprotein-like_sf"/>
</dbReference>
<dbReference type="InterPro" id="IPR023048">
    <property type="entry name" value="NADH:quinone_OxRdtase_FMN_depd"/>
</dbReference>
<reference evidence="8 9" key="1">
    <citation type="journal article" date="2012" name="Stand. Genomic Sci.">
        <title>Complete genome sequence of the melanogenic marine bacterium Marinomonas mediterranea type strain (MMB-1(T)).</title>
        <authorList>
            <person name="Lucas-Elio P."/>
            <person name="Goodwin L."/>
            <person name="Woyke T."/>
            <person name="Pitluck S."/>
            <person name="Nolan M."/>
            <person name="Kyrpides N.C."/>
            <person name="Detter J.C."/>
            <person name="Copeland A."/>
            <person name="Teshima H."/>
            <person name="Bruce D."/>
            <person name="Detter C."/>
            <person name="Tapia R."/>
            <person name="Han S."/>
            <person name="Land M.L."/>
            <person name="Ivanova N."/>
            <person name="Mikhailova N."/>
            <person name="Johnston A.W."/>
            <person name="Sanchez-Amat A."/>
        </authorList>
    </citation>
    <scope>NUCLEOTIDE SEQUENCE [LARGE SCALE GENOMIC DNA]</scope>
    <source>
        <strain evidence="9">ATCC 700492 / JCM 21426 / NBRC 103028 / MMB-1</strain>
    </source>
</reference>
<evidence type="ECO:0000256" key="5">
    <source>
        <dbReference type="ARBA" id="ARBA00048542"/>
    </source>
</evidence>
<feature type="binding site" evidence="6">
    <location>
        <position position="10"/>
    </location>
    <ligand>
        <name>FMN</name>
        <dbReference type="ChEBI" id="CHEBI:58210"/>
    </ligand>
</feature>
<dbReference type="KEGG" id="mme:Marme_2372"/>
<keyword evidence="4 6" id="KW-0520">NAD</keyword>
<name>F2JU98_MARM1</name>
<comment type="function">
    <text evidence="6">Also exhibits azoreductase activity. Catalyzes the reductive cleavage of the azo bond in aromatic azo compounds to the corresponding amines.</text>
</comment>
<comment type="catalytic activity">
    <reaction evidence="6">
        <text>2 a quinone + NADH + H(+) = 2 a 1,4-benzosemiquinone + NAD(+)</text>
        <dbReference type="Rhea" id="RHEA:65952"/>
        <dbReference type="ChEBI" id="CHEBI:15378"/>
        <dbReference type="ChEBI" id="CHEBI:57540"/>
        <dbReference type="ChEBI" id="CHEBI:57945"/>
        <dbReference type="ChEBI" id="CHEBI:132124"/>
        <dbReference type="ChEBI" id="CHEBI:134225"/>
    </reaction>
</comment>
<gene>
    <name evidence="6" type="primary">azoR</name>
    <name evidence="8" type="ordered locus">Marme_2372</name>
</gene>
<dbReference type="GO" id="GO:0009055">
    <property type="term" value="F:electron transfer activity"/>
    <property type="evidence" value="ECO:0007669"/>
    <property type="project" value="UniProtKB-UniRule"/>
</dbReference>
<dbReference type="SUPFAM" id="SSF52218">
    <property type="entry name" value="Flavoproteins"/>
    <property type="match status" value="1"/>
</dbReference>
<evidence type="ECO:0000256" key="1">
    <source>
        <dbReference type="ARBA" id="ARBA00022630"/>
    </source>
</evidence>
<dbReference type="HOGENOM" id="CLU_088964_0_3_6"/>
<organism evidence="8 9">
    <name type="scientific">Marinomonas mediterranea (strain ATCC 700492 / JCM 21426 / NBRC 103028 / MMB-1)</name>
    <dbReference type="NCBI Taxonomy" id="717774"/>
    <lineage>
        <taxon>Bacteria</taxon>
        <taxon>Pseudomonadati</taxon>
        <taxon>Pseudomonadota</taxon>
        <taxon>Gammaproteobacteria</taxon>
        <taxon>Oceanospirillales</taxon>
        <taxon>Oceanospirillaceae</taxon>
        <taxon>Marinomonas</taxon>
    </lineage>
</organism>
<dbReference type="AlphaFoldDB" id="F2JU98"/>
<comment type="similarity">
    <text evidence="6">Belongs to the azoreductase type 1 family.</text>
</comment>
<dbReference type="InterPro" id="IPR003680">
    <property type="entry name" value="Flavodoxin_fold"/>
</dbReference>
<dbReference type="RefSeq" id="WP_013661514.1">
    <property type="nucleotide sequence ID" value="NC_015276.1"/>
</dbReference>
<evidence type="ECO:0000313" key="8">
    <source>
        <dbReference type="EMBL" id="ADZ91610.1"/>
    </source>
</evidence>
<protein>
    <recommendedName>
        <fullName evidence="6">FMN dependent NADH:quinone oxidoreductase</fullName>
        <ecNumber evidence="6">1.6.5.-</ecNumber>
    </recommendedName>
    <alternativeName>
        <fullName evidence="6">Azo-dye reductase</fullName>
    </alternativeName>
    <alternativeName>
        <fullName evidence="6">FMN-dependent NADH-azo compound oxidoreductase</fullName>
    </alternativeName>
    <alternativeName>
        <fullName evidence="6">FMN-dependent NADH-azoreductase</fullName>
        <ecNumber evidence="6">1.7.1.17</ecNumber>
    </alternativeName>
</protein>
<dbReference type="EC" id="1.7.1.17" evidence="6"/>
<dbReference type="EMBL" id="CP002583">
    <property type="protein sequence ID" value="ADZ91610.1"/>
    <property type="molecule type" value="Genomic_DNA"/>
</dbReference>
<dbReference type="Pfam" id="PF02525">
    <property type="entry name" value="Flavodoxin_2"/>
    <property type="match status" value="1"/>
</dbReference>
<comment type="catalytic activity">
    <reaction evidence="5">
        <text>N,N-dimethyl-1,4-phenylenediamine + anthranilate + 2 NAD(+) = 2-(4-dimethylaminophenyl)diazenylbenzoate + 2 NADH + 2 H(+)</text>
        <dbReference type="Rhea" id="RHEA:55872"/>
        <dbReference type="ChEBI" id="CHEBI:15378"/>
        <dbReference type="ChEBI" id="CHEBI:15783"/>
        <dbReference type="ChEBI" id="CHEBI:16567"/>
        <dbReference type="ChEBI" id="CHEBI:57540"/>
        <dbReference type="ChEBI" id="CHEBI:57945"/>
        <dbReference type="ChEBI" id="CHEBI:71579"/>
        <dbReference type="EC" id="1.7.1.17"/>
    </reaction>
    <physiologicalReaction direction="right-to-left" evidence="5">
        <dbReference type="Rhea" id="RHEA:55874"/>
    </physiologicalReaction>
</comment>
<sequence>MNNLLKVDVSVRKLHHQVEGYRSITRQLGEEFSRLWMNKNNACNVVNRDLALEPPSFITEAWLAAAFTEEQKRTTEQTTELSESNTYFQEVQQADLIVITSPMYNYGMPAALKAWFDQIMRVNKTFSFDLSRGDYPIEPILSGKIVVLLSSCGEFGFSEGEERAHLNYLTGHIQLLSKYLGATDFYEVRSEYQEFADDRYEASLMKAKKDMATVVDKLSSV</sequence>
<evidence type="ECO:0000259" key="7">
    <source>
        <dbReference type="Pfam" id="PF02525"/>
    </source>
</evidence>
<comment type="function">
    <text evidence="6">Quinone reductase that provides resistance to thiol-specific stress caused by electrophilic quinones.</text>
</comment>
<feature type="domain" description="Flavodoxin-like fold" evidence="7">
    <location>
        <begin position="22"/>
        <end position="212"/>
    </location>
</feature>
<proteinExistence type="inferred from homology"/>
<keyword evidence="2 6" id="KW-0288">FMN</keyword>
<comment type="subunit">
    <text evidence="6">Homodimer.</text>
</comment>
<evidence type="ECO:0000256" key="6">
    <source>
        <dbReference type="HAMAP-Rule" id="MF_01216"/>
    </source>
</evidence>
<dbReference type="PATRIC" id="fig|717774.3.peg.2451"/>
<dbReference type="GO" id="GO:0016652">
    <property type="term" value="F:oxidoreductase activity, acting on NAD(P)H as acceptor"/>
    <property type="evidence" value="ECO:0007669"/>
    <property type="project" value="UniProtKB-UniRule"/>
</dbReference>
<evidence type="ECO:0000313" key="9">
    <source>
        <dbReference type="Proteomes" id="UP000001062"/>
    </source>
</evidence>
<dbReference type="Gene3D" id="3.40.50.360">
    <property type="match status" value="1"/>
</dbReference>
<dbReference type="eggNOG" id="COG1182">
    <property type="taxonomic scope" value="Bacteria"/>
</dbReference>
<dbReference type="PANTHER" id="PTHR43741:SF2">
    <property type="entry name" value="FMN-DEPENDENT NADH:QUINONE OXIDOREDUCTASE"/>
    <property type="match status" value="1"/>
</dbReference>
<evidence type="ECO:0000256" key="3">
    <source>
        <dbReference type="ARBA" id="ARBA00023002"/>
    </source>
</evidence>
<dbReference type="STRING" id="717774.Marme_2372"/>
<dbReference type="OrthoDB" id="9787136at2"/>
<dbReference type="GO" id="GO:0010181">
    <property type="term" value="F:FMN binding"/>
    <property type="evidence" value="ECO:0007669"/>
    <property type="project" value="UniProtKB-UniRule"/>
</dbReference>
<evidence type="ECO:0000256" key="2">
    <source>
        <dbReference type="ARBA" id="ARBA00022643"/>
    </source>
</evidence>